<organism evidence="1 2">
    <name type="scientific">Thiorhodococcus fuscus</name>
    <dbReference type="NCBI Taxonomy" id="527200"/>
    <lineage>
        <taxon>Bacteria</taxon>
        <taxon>Pseudomonadati</taxon>
        <taxon>Pseudomonadota</taxon>
        <taxon>Gammaproteobacteria</taxon>
        <taxon>Chromatiales</taxon>
        <taxon>Chromatiaceae</taxon>
        <taxon>Thiorhodococcus</taxon>
    </lineage>
</organism>
<reference evidence="2" key="1">
    <citation type="journal article" date="2019" name="Int. J. Syst. Evol. Microbiol.">
        <title>The Global Catalogue of Microorganisms (GCM) 10K type strain sequencing project: providing services to taxonomists for standard genome sequencing and annotation.</title>
        <authorList>
            <consortium name="The Broad Institute Genomics Platform"/>
            <consortium name="The Broad Institute Genome Sequencing Center for Infectious Disease"/>
            <person name="Wu L."/>
            <person name="Ma J."/>
        </authorList>
    </citation>
    <scope>NUCLEOTIDE SEQUENCE [LARGE SCALE GENOMIC DNA]</scope>
    <source>
        <strain evidence="2">KACC 12597</strain>
    </source>
</reference>
<evidence type="ECO:0000313" key="2">
    <source>
        <dbReference type="Proteomes" id="UP001597337"/>
    </source>
</evidence>
<sequence length="315" mass="33420">MFPPSNTVAADSKAPTAAALIAEAQQRLVRSPERAALDFAAALARPPDAPNAPIPLQRVQLGFCLALAHYRLNQTAEVLAATRPALDLAATLPWPAAAPTKAPPFPPRKALRLLEKTLAALCAAGIRAFPTDGTLLGLTREGRLLDGDKDLDVALPFPELERALALLPSLGWKPAWIPLDAVNFRAFVHRDTGITLDLNGQTFDKERGKVIGGCWPPAGREPPAGVLRLHAGSTTDRLGTDVDTERSAHPARREIRAGLEHAGSRIRVLVQQSGTGTVQRLFTRARLSATAGGMVARQTEAIRTPAGLACAARSA</sequence>
<gene>
    <name evidence="1" type="ORF">ACFSJC_16930</name>
</gene>
<evidence type="ECO:0000313" key="1">
    <source>
        <dbReference type="EMBL" id="MFD2113535.1"/>
    </source>
</evidence>
<accession>A0ABW4YD54</accession>
<name>A0ABW4YD54_9GAMM</name>
<dbReference type="Proteomes" id="UP001597337">
    <property type="component" value="Unassembled WGS sequence"/>
</dbReference>
<comment type="caution">
    <text evidence="1">The sequence shown here is derived from an EMBL/GenBank/DDBJ whole genome shotgun (WGS) entry which is preliminary data.</text>
</comment>
<protein>
    <recommendedName>
        <fullName evidence="3">Nucleotidyltransferase family protein</fullName>
    </recommendedName>
</protein>
<keyword evidence="2" id="KW-1185">Reference proteome</keyword>
<dbReference type="RefSeq" id="WP_386028381.1">
    <property type="nucleotide sequence ID" value="NZ_JBHUHX010000052.1"/>
</dbReference>
<evidence type="ECO:0008006" key="3">
    <source>
        <dbReference type="Google" id="ProtNLM"/>
    </source>
</evidence>
<proteinExistence type="predicted"/>
<dbReference type="EMBL" id="JBHUHX010000052">
    <property type="protein sequence ID" value="MFD2113535.1"/>
    <property type="molecule type" value="Genomic_DNA"/>
</dbReference>